<feature type="domain" description="Methyltransferase type 11" evidence="1">
    <location>
        <begin position="33"/>
        <end position="117"/>
    </location>
</feature>
<name>A0A4R1GFF1_9GAMM</name>
<evidence type="ECO:0000313" key="3">
    <source>
        <dbReference type="Proteomes" id="UP000294546"/>
    </source>
</evidence>
<dbReference type="RefSeq" id="WP_132291194.1">
    <property type="nucleotide sequence ID" value="NZ_SMFU01000008.1"/>
</dbReference>
<dbReference type="InterPro" id="IPR029063">
    <property type="entry name" value="SAM-dependent_MTases_sf"/>
</dbReference>
<evidence type="ECO:0000313" key="2">
    <source>
        <dbReference type="EMBL" id="TCK07127.1"/>
    </source>
</evidence>
<gene>
    <name evidence="2" type="ORF">CLV83_1984</name>
</gene>
<dbReference type="Pfam" id="PF08241">
    <property type="entry name" value="Methyltransf_11"/>
    <property type="match status" value="1"/>
</dbReference>
<organism evidence="2 3">
    <name type="scientific">Marinobacterium mangrovicola</name>
    <dbReference type="NCBI Taxonomy" id="1476959"/>
    <lineage>
        <taxon>Bacteria</taxon>
        <taxon>Pseudomonadati</taxon>
        <taxon>Pseudomonadota</taxon>
        <taxon>Gammaproteobacteria</taxon>
        <taxon>Oceanospirillales</taxon>
        <taxon>Oceanospirillaceae</taxon>
        <taxon>Marinobacterium</taxon>
    </lineage>
</organism>
<accession>A0A4R1GFF1</accession>
<dbReference type="OrthoDB" id="323463at2"/>
<dbReference type="AlphaFoldDB" id="A0A4R1GFF1"/>
<comment type="caution">
    <text evidence="2">The sequence shown here is derived from an EMBL/GenBank/DDBJ whole genome shotgun (WGS) entry which is preliminary data.</text>
</comment>
<keyword evidence="3" id="KW-1185">Reference proteome</keyword>
<dbReference type="GO" id="GO:0032259">
    <property type="term" value="P:methylation"/>
    <property type="evidence" value="ECO:0007669"/>
    <property type="project" value="UniProtKB-KW"/>
</dbReference>
<protein>
    <submittedName>
        <fullName evidence="2">2-polyprenyl-3-methyl-5-hydroxy-6-metoxy-1, 4-benzoquinol methylase</fullName>
    </submittedName>
</protein>
<dbReference type="InterPro" id="IPR013216">
    <property type="entry name" value="Methyltransf_11"/>
</dbReference>
<dbReference type="GO" id="GO:0008757">
    <property type="term" value="F:S-adenosylmethionine-dependent methyltransferase activity"/>
    <property type="evidence" value="ECO:0007669"/>
    <property type="project" value="InterPro"/>
</dbReference>
<keyword evidence="2" id="KW-0808">Transferase</keyword>
<keyword evidence="2" id="KW-0489">Methyltransferase</keyword>
<proteinExistence type="predicted"/>
<dbReference type="SUPFAM" id="SSF53335">
    <property type="entry name" value="S-adenosyl-L-methionine-dependent methyltransferases"/>
    <property type="match status" value="1"/>
</dbReference>
<dbReference type="Gene3D" id="3.40.50.150">
    <property type="entry name" value="Vaccinia Virus protein VP39"/>
    <property type="match status" value="1"/>
</dbReference>
<sequence>MYRVKKTEHNWLYKKIINKFVFHRLSSINGLVLDFGCGLCPFKSDILGVAEGYVGIDWSDTLHSLRADIIADLNKKIPIKSACADHIVSFEVLEHLSEPMHMLNEAFRILKNGGEITISVPFQHWVHEAPWDYYRFTRYGLYYLLQKAGYVDVHIQHMSGFWSMWLMKLNYQTKRLVRGPNFFKLMMRIILVPFWWLNQNVGPILDRFWFEDRETIGYFVTARKP</sequence>
<reference evidence="2 3" key="1">
    <citation type="submission" date="2019-03" db="EMBL/GenBank/DDBJ databases">
        <title>Genomic Encyclopedia of Archaeal and Bacterial Type Strains, Phase II (KMG-II): from individual species to whole genera.</title>
        <authorList>
            <person name="Goeker M."/>
        </authorList>
    </citation>
    <scope>NUCLEOTIDE SEQUENCE [LARGE SCALE GENOMIC DNA]</scope>
    <source>
        <strain evidence="2 3">DSM 27697</strain>
    </source>
</reference>
<dbReference type="EMBL" id="SMFU01000008">
    <property type="protein sequence ID" value="TCK07127.1"/>
    <property type="molecule type" value="Genomic_DNA"/>
</dbReference>
<evidence type="ECO:0000259" key="1">
    <source>
        <dbReference type="Pfam" id="PF08241"/>
    </source>
</evidence>
<dbReference type="Proteomes" id="UP000294546">
    <property type="component" value="Unassembled WGS sequence"/>
</dbReference>